<dbReference type="EMBL" id="CP017560">
    <property type="protein sequence ID" value="AOV07484.1"/>
    <property type="molecule type" value="Genomic_DNA"/>
</dbReference>
<dbReference type="KEGG" id="surl:BI350_08005"/>
<dbReference type="PANTHER" id="PTHR34846:SF10">
    <property type="entry name" value="CYTOPLASMIC PROTEIN"/>
    <property type="match status" value="1"/>
</dbReference>
<dbReference type="AlphaFoldDB" id="A0A1D8JFJ6"/>
<reference evidence="1 2" key="1">
    <citation type="submission" date="2016-09" db="EMBL/GenBank/DDBJ databases">
        <title>Complete genome sequence of the Lysinibacillus sphaericus LMG 22257, a specie of Bacillus with ureolytic activity that can effectively biodeposit calcium carbonate.</title>
        <authorList>
            <person name="Yan W."/>
        </authorList>
    </citation>
    <scope>NUCLEOTIDE SEQUENCE [LARGE SCALE GENOMIC DNA]</scope>
    <source>
        <strain evidence="1 2">LMG 22257</strain>
    </source>
</reference>
<proteinExistence type="predicted"/>
<dbReference type="InterPro" id="IPR029032">
    <property type="entry name" value="AhpD-like"/>
</dbReference>
<evidence type="ECO:0008006" key="3">
    <source>
        <dbReference type="Google" id="ProtNLM"/>
    </source>
</evidence>
<accession>A0A1D8JFJ6</accession>
<keyword evidence="2" id="KW-1185">Reference proteome</keyword>
<organism evidence="1 2">
    <name type="scientific">Sporosarcina ureilytica</name>
    <dbReference type="NCBI Taxonomy" id="298596"/>
    <lineage>
        <taxon>Bacteria</taxon>
        <taxon>Bacillati</taxon>
        <taxon>Bacillota</taxon>
        <taxon>Bacilli</taxon>
        <taxon>Bacillales</taxon>
        <taxon>Caryophanaceae</taxon>
        <taxon>Sporosarcina</taxon>
    </lineage>
</organism>
<dbReference type="Proteomes" id="UP000185746">
    <property type="component" value="Chromosome"/>
</dbReference>
<dbReference type="RefSeq" id="WP_075527615.1">
    <property type="nucleotide sequence ID" value="NZ_CP017560.1"/>
</dbReference>
<gene>
    <name evidence="1" type="ORF">BI350_08005</name>
</gene>
<protein>
    <recommendedName>
        <fullName evidence="3">Carboxymuconolactone decarboxylase-like domain-containing protein</fullName>
    </recommendedName>
</protein>
<evidence type="ECO:0000313" key="2">
    <source>
        <dbReference type="Proteomes" id="UP000185746"/>
    </source>
</evidence>
<name>A0A1D8JFJ6_9BACL</name>
<dbReference type="PANTHER" id="PTHR34846">
    <property type="entry name" value="4-CARBOXYMUCONOLACTONE DECARBOXYLASE FAMILY PROTEIN (AFU_ORTHOLOGUE AFUA_6G11590)"/>
    <property type="match status" value="1"/>
</dbReference>
<dbReference type="SUPFAM" id="SSF69118">
    <property type="entry name" value="AhpD-like"/>
    <property type="match status" value="1"/>
</dbReference>
<dbReference type="Gene3D" id="1.20.1290.10">
    <property type="entry name" value="AhpD-like"/>
    <property type="match status" value="1"/>
</dbReference>
<sequence length="151" mass="17039">MTRLPYVDHDAPTPLQKIVSETPEILSAYLQMEKALGNVLKPNILELTRLRVAANNDCKFCKSIELNKLDANKRNVALRKEQSIDLTLKEEAALQLVDEVMAYHGILTDQLFSKVKEHFSAKEIIALLFQIGQKNSGGWFNIAMDVAEQNN</sequence>
<evidence type="ECO:0000313" key="1">
    <source>
        <dbReference type="EMBL" id="AOV07484.1"/>
    </source>
</evidence>